<dbReference type="Proteomes" id="UP000050509">
    <property type="component" value="Unassembled WGS sequence"/>
</dbReference>
<keyword evidence="6" id="KW-1185">Reference proteome</keyword>
<evidence type="ECO:0000313" key="5">
    <source>
        <dbReference type="EMBL" id="KPV47759.1"/>
    </source>
</evidence>
<feature type="non-terminal residue" evidence="5">
    <location>
        <position position="114"/>
    </location>
</feature>
<evidence type="ECO:0000313" key="6">
    <source>
        <dbReference type="Proteomes" id="UP000050509"/>
    </source>
</evidence>
<organism evidence="5 6">
    <name type="scientific">Kouleothrix aurantiaca</name>
    <dbReference type="NCBI Taxonomy" id="186479"/>
    <lineage>
        <taxon>Bacteria</taxon>
        <taxon>Bacillati</taxon>
        <taxon>Chloroflexota</taxon>
        <taxon>Chloroflexia</taxon>
        <taxon>Chloroflexales</taxon>
        <taxon>Roseiflexineae</taxon>
        <taxon>Roseiflexaceae</taxon>
        <taxon>Kouleothrix</taxon>
    </lineage>
</organism>
<reference evidence="5 6" key="1">
    <citation type="submission" date="2015-09" db="EMBL/GenBank/DDBJ databases">
        <title>Draft genome sequence of Kouleothrix aurantiaca JCM 19913.</title>
        <authorList>
            <person name="Hemp J."/>
        </authorList>
    </citation>
    <scope>NUCLEOTIDE SEQUENCE [LARGE SCALE GENOMIC DNA]</scope>
    <source>
        <strain evidence="5 6">COM-B</strain>
    </source>
</reference>
<evidence type="ECO:0000256" key="3">
    <source>
        <dbReference type="ARBA" id="ARBA00022755"/>
    </source>
</evidence>
<evidence type="ECO:0000256" key="2">
    <source>
        <dbReference type="ARBA" id="ARBA00022741"/>
    </source>
</evidence>
<dbReference type="GO" id="GO:0005524">
    <property type="term" value="F:ATP binding"/>
    <property type="evidence" value="ECO:0007669"/>
    <property type="project" value="UniProtKB-KW"/>
</dbReference>
<comment type="caution">
    <text evidence="5">The sequence shown here is derived from an EMBL/GenBank/DDBJ whole genome shotgun (WGS) entry which is preliminary data.</text>
</comment>
<name>A0A0P9D4R8_9CHLR</name>
<dbReference type="Gene3D" id="3.30.1280.10">
    <property type="entry name" value="Phosphoribosylformylglycinamidine synthase subunit PurS"/>
    <property type="match status" value="1"/>
</dbReference>
<keyword evidence="1" id="KW-0436">Ligase</keyword>
<dbReference type="GO" id="GO:0006164">
    <property type="term" value="P:purine nucleotide biosynthetic process"/>
    <property type="evidence" value="ECO:0007669"/>
    <property type="project" value="UniProtKB-KW"/>
</dbReference>
<proteinExistence type="predicted"/>
<accession>A0A0P9D4R8</accession>
<keyword evidence="3" id="KW-0658">Purine biosynthesis</keyword>
<keyword evidence="4" id="KW-0067">ATP-binding</keyword>
<gene>
    <name evidence="5" type="ORF">SE17_41720</name>
</gene>
<sequence length="114" mass="12121">MPQYLVTVRARHDAAAPQHLYLLDGELAAPDVDQLAGELLHDTVVQQAEWHTLPQLDSAPGAAAEVAFKPGVTDNEAESILIGARRLGIGGLRSVKTLRRYPLGAGETAPAGLY</sequence>
<dbReference type="EMBL" id="LJCR01003265">
    <property type="protein sequence ID" value="KPV47759.1"/>
    <property type="molecule type" value="Genomic_DNA"/>
</dbReference>
<keyword evidence="2" id="KW-0547">Nucleotide-binding</keyword>
<protein>
    <submittedName>
        <fullName evidence="5">Uncharacterized protein</fullName>
    </submittedName>
</protein>
<dbReference type="GO" id="GO:0016874">
    <property type="term" value="F:ligase activity"/>
    <property type="evidence" value="ECO:0007669"/>
    <property type="project" value="UniProtKB-KW"/>
</dbReference>
<dbReference type="InterPro" id="IPR036604">
    <property type="entry name" value="PurS-like_sf"/>
</dbReference>
<dbReference type="AlphaFoldDB" id="A0A0P9D4R8"/>
<evidence type="ECO:0000256" key="1">
    <source>
        <dbReference type="ARBA" id="ARBA00022598"/>
    </source>
</evidence>
<evidence type="ECO:0000256" key="4">
    <source>
        <dbReference type="ARBA" id="ARBA00022840"/>
    </source>
</evidence>